<sequence length="118" mass="13519">MYIGSIQSLNFFRLVYGKNINISSHYFYFFKFSIISNMFDRATKIIYVFLALIALLSTILVILAPTLPHEITSDANDESSGYTATQMHPTVNKQAKNEAKIPNINEIKIEQEQIRIIN</sequence>
<feature type="transmembrane region" description="Helical" evidence="2">
    <location>
        <begin position="45"/>
        <end position="67"/>
    </location>
</feature>
<evidence type="ECO:0000256" key="2">
    <source>
        <dbReference type="SAM" id="Phobius"/>
    </source>
</evidence>
<dbReference type="EMBL" id="JANTQA010000026">
    <property type="protein sequence ID" value="KAJ3442763.1"/>
    <property type="molecule type" value="Genomic_DNA"/>
</dbReference>
<gene>
    <name evidence="3" type="ORF">M0812_12508</name>
</gene>
<name>A0AAV7ZL64_9EUKA</name>
<evidence type="ECO:0000313" key="4">
    <source>
        <dbReference type="Proteomes" id="UP001146793"/>
    </source>
</evidence>
<accession>A0AAV7ZL64</accession>
<reference evidence="3" key="1">
    <citation type="submission" date="2022-08" db="EMBL/GenBank/DDBJ databases">
        <title>Novel sulphate-reducing endosymbionts in the free-living metamonad Anaeramoeba.</title>
        <authorList>
            <person name="Jerlstrom-Hultqvist J."/>
            <person name="Cepicka I."/>
            <person name="Gallot-Lavallee L."/>
            <person name="Salas-Leiva D."/>
            <person name="Curtis B.A."/>
            <person name="Zahonova K."/>
            <person name="Pipaliya S."/>
            <person name="Dacks J."/>
            <person name="Roger A.J."/>
        </authorList>
    </citation>
    <scope>NUCLEOTIDE SEQUENCE</scope>
    <source>
        <strain evidence="3">Busselton2</strain>
    </source>
</reference>
<feature type="compositionally biased region" description="Polar residues" evidence="1">
    <location>
        <begin position="78"/>
        <end position="94"/>
    </location>
</feature>
<protein>
    <submittedName>
        <fullName evidence="3">Uncharacterized protein</fullName>
    </submittedName>
</protein>
<organism evidence="3 4">
    <name type="scientific">Anaeramoeba flamelloides</name>
    <dbReference type="NCBI Taxonomy" id="1746091"/>
    <lineage>
        <taxon>Eukaryota</taxon>
        <taxon>Metamonada</taxon>
        <taxon>Anaeramoebidae</taxon>
        <taxon>Anaeramoeba</taxon>
    </lineage>
</organism>
<evidence type="ECO:0000256" key="1">
    <source>
        <dbReference type="SAM" id="MobiDB-lite"/>
    </source>
</evidence>
<feature type="region of interest" description="Disordered" evidence="1">
    <location>
        <begin position="75"/>
        <end position="95"/>
    </location>
</feature>
<evidence type="ECO:0000313" key="3">
    <source>
        <dbReference type="EMBL" id="KAJ3442763.1"/>
    </source>
</evidence>
<keyword evidence="2" id="KW-0472">Membrane</keyword>
<keyword evidence="2" id="KW-0812">Transmembrane</keyword>
<dbReference type="AlphaFoldDB" id="A0AAV7ZL64"/>
<dbReference type="Proteomes" id="UP001146793">
    <property type="component" value="Unassembled WGS sequence"/>
</dbReference>
<comment type="caution">
    <text evidence="3">The sequence shown here is derived from an EMBL/GenBank/DDBJ whole genome shotgun (WGS) entry which is preliminary data.</text>
</comment>
<keyword evidence="2" id="KW-1133">Transmembrane helix</keyword>
<proteinExistence type="predicted"/>